<reference evidence="3" key="1">
    <citation type="submission" date="2021-04" db="EMBL/GenBank/DDBJ databases">
        <title>Luteolibacter sp. 32A isolated from the skin of an Anderson's salamander (Ambystoma andersonii).</title>
        <authorList>
            <person name="Spergser J."/>
            <person name="Busse H.-J."/>
        </authorList>
    </citation>
    <scope>NUCLEOTIDE SEQUENCE</scope>
    <source>
        <strain evidence="3">32A</strain>
    </source>
</reference>
<dbReference type="RefSeq" id="WP_211630901.1">
    <property type="nucleotide sequence ID" value="NZ_CP073100.1"/>
</dbReference>
<organism evidence="3 4">
    <name type="scientific">Luteolibacter ambystomatis</name>
    <dbReference type="NCBI Taxonomy" id="2824561"/>
    <lineage>
        <taxon>Bacteria</taxon>
        <taxon>Pseudomonadati</taxon>
        <taxon>Verrucomicrobiota</taxon>
        <taxon>Verrucomicrobiia</taxon>
        <taxon>Verrucomicrobiales</taxon>
        <taxon>Verrucomicrobiaceae</taxon>
        <taxon>Luteolibacter</taxon>
    </lineage>
</organism>
<dbReference type="EMBL" id="CP073100">
    <property type="protein sequence ID" value="QUE50762.1"/>
    <property type="molecule type" value="Genomic_DNA"/>
</dbReference>
<dbReference type="Gene3D" id="2.60.450.10">
    <property type="entry name" value="Lipopolysaccharide (LPS) transport protein A like domain"/>
    <property type="match status" value="1"/>
</dbReference>
<dbReference type="KEGG" id="lamb:KBB96_18105"/>
<dbReference type="Pfam" id="PF04453">
    <property type="entry name" value="LptD"/>
    <property type="match status" value="1"/>
</dbReference>
<dbReference type="PANTHER" id="PTHR30189">
    <property type="entry name" value="LPS-ASSEMBLY PROTEIN"/>
    <property type="match status" value="1"/>
</dbReference>
<dbReference type="AlphaFoldDB" id="A0A975IYZ9"/>
<accession>A0A975IYZ9</accession>
<gene>
    <name evidence="3" type="primary">lptD</name>
    <name evidence="3" type="ORF">KBB96_18105</name>
</gene>
<evidence type="ECO:0000259" key="2">
    <source>
        <dbReference type="Pfam" id="PF04453"/>
    </source>
</evidence>
<dbReference type="InterPro" id="IPR007543">
    <property type="entry name" value="LptD_C"/>
</dbReference>
<dbReference type="GO" id="GO:0009279">
    <property type="term" value="C:cell outer membrane"/>
    <property type="evidence" value="ECO:0007669"/>
    <property type="project" value="TreeGrafter"/>
</dbReference>
<feature type="domain" description="LptD C-terminal" evidence="2">
    <location>
        <begin position="532"/>
        <end position="729"/>
    </location>
</feature>
<name>A0A975IYZ9_9BACT</name>
<evidence type="ECO:0000313" key="4">
    <source>
        <dbReference type="Proteomes" id="UP000676169"/>
    </source>
</evidence>
<protein>
    <submittedName>
        <fullName evidence="3">LPS assembly protein LptD</fullName>
    </submittedName>
</protein>
<feature type="chain" id="PRO_5037516428" evidence="1">
    <location>
        <begin position="21"/>
        <end position="856"/>
    </location>
</feature>
<proteinExistence type="predicted"/>
<dbReference type="InterPro" id="IPR050218">
    <property type="entry name" value="LptD"/>
</dbReference>
<evidence type="ECO:0000256" key="1">
    <source>
        <dbReference type="SAM" id="SignalP"/>
    </source>
</evidence>
<dbReference type="PANTHER" id="PTHR30189:SF1">
    <property type="entry name" value="LPS-ASSEMBLY PROTEIN LPTD"/>
    <property type="match status" value="1"/>
</dbReference>
<sequence>MRIKAGAPLLPLLFTLPLLAQEVEVLPNPGGAPPVDKIQPVPPPSIPFTTPETTTPTLPKDVVVTNVGGGQIQYDQPTGLLTYSSAVHVTTDNGTVLDARSAVANLNAKTIELAGPVKALTDNKIEIFADRAVVDTNTKTITMIGNVSVYQGNMLQRGQQAVYDYGRKSLDATGLRSSVDPLLLEAGKFSVDTDAEGKQVFRGEDAGITTNDVEDPNYWIRAKRTTVYPGDKVVFENLRFYAGDTPVFWLPYLSQPLNKELGYHIVPGARSNWGPFLLNTYGIMLGGERDPKTGETKDEWLLSKWHLDLRGSRGVGTGVDLIDTRVKDNPNLGWLNLYYLYDLDPSIQRSGIPRLPIDNDRYLAQFKYRIPFQPGDDAEWYVDANLTRISDQYYLEDFDPKAFRTNPFPDNTLGVFRNDGASLASFYTRLRLNDFYRSDQRVELAYDQARTPIFGTQILHEGSTSVGIYGEETGDPTRNAVILPLLTLPPGDPRIPGLLAQLPPYERLLVQQIRALPPGNAAIPSLANQLLDPSYSRFHTYHEFSMPLNIGGWLTIVPEVGAGLSRYWDVSGPQDAITRAYVETGAEASVKFSKDYENYQNRALGLDGLLHVIQPYARWSMVNADDLDSSFPKIDRLSFSTRPQTLDLGRFTAIDDIADWNIIRLGMRNRLITHRDGQSYEWLYLDTYMDAFIGDDPQNLGRSVSNLYNDARWRPLPWMSVDLETQFPVVSDGNGYSELSPRLRFMPTPDFEFSIGDRLLNNHPVLPDSNRVDFRAYARIHEDWGFGMLHVWELDDHTLELQQYTISHDLGNWVAGVGFTKRDNRVHDEYGVIFSLTLKDFPDVTLPFEIDTDTAQ</sequence>
<keyword evidence="4" id="KW-1185">Reference proteome</keyword>
<keyword evidence="1" id="KW-0732">Signal</keyword>
<feature type="signal peptide" evidence="1">
    <location>
        <begin position="1"/>
        <end position="20"/>
    </location>
</feature>
<evidence type="ECO:0000313" key="3">
    <source>
        <dbReference type="EMBL" id="QUE50762.1"/>
    </source>
</evidence>
<dbReference type="Proteomes" id="UP000676169">
    <property type="component" value="Chromosome"/>
</dbReference>
<dbReference type="GO" id="GO:0061024">
    <property type="term" value="P:membrane organization"/>
    <property type="evidence" value="ECO:0007669"/>
    <property type="project" value="InterPro"/>
</dbReference>
<dbReference type="GO" id="GO:1990351">
    <property type="term" value="C:transporter complex"/>
    <property type="evidence" value="ECO:0007669"/>
    <property type="project" value="TreeGrafter"/>
</dbReference>